<dbReference type="EMBL" id="JANHNZ010000009">
    <property type="protein sequence ID" value="MCQ9210558.1"/>
    <property type="molecule type" value="Genomic_DNA"/>
</dbReference>
<reference evidence="1" key="3">
    <citation type="journal article" date="2023" name="Microbiol. Resour. Announc.">
        <title>Draft Genome Sequence of Granulicatella sp. Strain S8, Isolated from a Marine Fish, Seriola quinqueradiata.</title>
        <authorList>
            <person name="Lee M."/>
            <person name="Farooq A."/>
            <person name="Jeong J.B."/>
            <person name="Jung M.Y."/>
        </authorList>
    </citation>
    <scope>NUCLEOTIDE SEQUENCE</scope>
    <source>
        <strain evidence="1">S8</strain>
    </source>
</reference>
<evidence type="ECO:0000313" key="1">
    <source>
        <dbReference type="EMBL" id="MCQ9210558.1"/>
    </source>
</evidence>
<proteinExistence type="predicted"/>
<dbReference type="SUPFAM" id="SSF140931">
    <property type="entry name" value="Fic-like"/>
    <property type="match status" value="1"/>
</dbReference>
<organism evidence="1 2">
    <name type="scientific">Granulicatella seriolae</name>
    <dbReference type="NCBI Taxonomy" id="2967226"/>
    <lineage>
        <taxon>Bacteria</taxon>
        <taxon>Bacillati</taxon>
        <taxon>Bacillota</taxon>
        <taxon>Bacilli</taxon>
        <taxon>Lactobacillales</taxon>
        <taxon>Carnobacteriaceae</taxon>
        <taxon>Granulicatella</taxon>
    </lineage>
</organism>
<reference evidence="1" key="1">
    <citation type="submission" date="2022-07" db="EMBL/GenBank/DDBJ databases">
        <authorList>
            <person name="Jung M.-Y."/>
            <person name="Lee M."/>
        </authorList>
    </citation>
    <scope>NUCLEOTIDE SEQUENCE</scope>
    <source>
        <strain evidence="1">S8</strain>
    </source>
</reference>
<gene>
    <name evidence="1" type="ORF">NPA36_08345</name>
</gene>
<reference evidence="1" key="2">
    <citation type="journal article" date="2023" name="Curr. Microbiol.">
        <title>Granulicatella seriolae sp. nov., a Novel Facultative Anaerobe Isolated from Yellowtail Marine Fish.</title>
        <authorList>
            <person name="Lee M."/>
            <person name="Choi Y.J."/>
            <person name="Farooq A."/>
            <person name="Jeong J.B."/>
            <person name="Jung M.Y."/>
        </authorList>
    </citation>
    <scope>NUCLEOTIDE SEQUENCE</scope>
    <source>
        <strain evidence="1">S8</strain>
    </source>
</reference>
<accession>A0ABT1WR05</accession>
<evidence type="ECO:0000313" key="2">
    <source>
        <dbReference type="Proteomes" id="UP001059480"/>
    </source>
</evidence>
<name>A0ABT1WR05_9LACT</name>
<dbReference type="Gene3D" id="1.10.3290.10">
    <property type="entry name" value="Fido-like domain"/>
    <property type="match status" value="1"/>
</dbReference>
<dbReference type="Proteomes" id="UP001059480">
    <property type="component" value="Unassembled WGS sequence"/>
</dbReference>
<sequence>MGRLWQNLILSKWNEIFQWIPIETIVYQNQSQYYDMLAIGGKENDSSKFIEFMLEVILQTVSDVYISREEYSEPIILSDKTSDKMSDKMNDNEKLFFKKIYPYLKVHGEIGNAKLLN</sequence>
<protein>
    <submittedName>
        <fullName evidence="1">Uncharacterized protein</fullName>
    </submittedName>
</protein>
<keyword evidence="2" id="KW-1185">Reference proteome</keyword>
<comment type="caution">
    <text evidence="1">The sequence shown here is derived from an EMBL/GenBank/DDBJ whole genome shotgun (WGS) entry which is preliminary data.</text>
</comment>
<dbReference type="InterPro" id="IPR036597">
    <property type="entry name" value="Fido-like_dom_sf"/>
</dbReference>
<dbReference type="RefSeq" id="WP_256945670.1">
    <property type="nucleotide sequence ID" value="NZ_JANHNZ010000009.1"/>
</dbReference>